<evidence type="ECO:0000256" key="8">
    <source>
        <dbReference type="SAM" id="Phobius"/>
    </source>
</evidence>
<feature type="transmembrane region" description="Helical" evidence="8">
    <location>
        <begin position="12"/>
        <end position="32"/>
    </location>
</feature>
<feature type="transmembrane region" description="Helical" evidence="8">
    <location>
        <begin position="244"/>
        <end position="265"/>
    </location>
</feature>
<dbReference type="InterPro" id="IPR011701">
    <property type="entry name" value="MFS"/>
</dbReference>
<evidence type="ECO:0000256" key="6">
    <source>
        <dbReference type="ARBA" id="ARBA00023136"/>
    </source>
</evidence>
<proteinExistence type="predicted"/>
<evidence type="ECO:0000256" key="5">
    <source>
        <dbReference type="ARBA" id="ARBA00022989"/>
    </source>
</evidence>
<evidence type="ECO:0000313" key="11">
    <source>
        <dbReference type="Proteomes" id="UP001596083"/>
    </source>
</evidence>
<evidence type="ECO:0000256" key="2">
    <source>
        <dbReference type="ARBA" id="ARBA00022448"/>
    </source>
</evidence>
<gene>
    <name evidence="10" type="ORF">ACFP1Z_15740</name>
</gene>
<feature type="transmembrane region" description="Helical" evidence="8">
    <location>
        <begin position="382"/>
        <end position="401"/>
    </location>
</feature>
<keyword evidence="5 8" id="KW-1133">Transmembrane helix</keyword>
<dbReference type="EMBL" id="JBHSPB010000008">
    <property type="protein sequence ID" value="MFC5721623.1"/>
    <property type="molecule type" value="Genomic_DNA"/>
</dbReference>
<keyword evidence="6 8" id="KW-0472">Membrane</keyword>
<feature type="transmembrane region" description="Helical" evidence="8">
    <location>
        <begin position="348"/>
        <end position="370"/>
    </location>
</feature>
<evidence type="ECO:0000256" key="4">
    <source>
        <dbReference type="ARBA" id="ARBA00022692"/>
    </source>
</evidence>
<dbReference type="Gene3D" id="1.20.1250.20">
    <property type="entry name" value="MFS general substrate transporter like domains"/>
    <property type="match status" value="1"/>
</dbReference>
<sequence length="461" mass="47780">MRTLRAVRACPPALRLLLASQFVMDMGFYVQIPFLVDRLGHGLGMSTALVGLVLGVRNLTQQGLFVLGGSMADRHGARVVIVTGCALRGAGFALSALGEALVLLLVVSVLSGVAGGLFCPAVRAYVAQEPAERRAEAFALLNLVATSGSLIGLLLGGLLLRTDFRLCELLAAGILGCLTFLQIRRLPAHSATGGRGTALREWREVLGNRRFLWYSIATNGMFVLYNQLYLLLPDGARAVCGRESAAGLLLAAGAAATVLLQLHVTRFVEHRGGGSRWMGAGSALIGLGFVPPLLVTGAASPQGGEGLLSRLLVMVSGSVLLCLGGMIAFPPVLQLIPRFGHERLTGTYFGLFYVLSGVTAAGGNAVVGWAMDAGARTGLPSLPWLCCLGFGLASAAAAAHMRRAGALPAPLPPAAAPAASRYRPAAAPAPFPGPGPAEGLVPRRLPGRAPGPGAARQRRWS</sequence>
<feature type="transmembrane region" description="Helical" evidence="8">
    <location>
        <begin position="311"/>
        <end position="336"/>
    </location>
</feature>
<feature type="region of interest" description="Disordered" evidence="7">
    <location>
        <begin position="424"/>
        <end position="461"/>
    </location>
</feature>
<name>A0ABW0Z3L0_9ACTN</name>
<dbReference type="InterPro" id="IPR050171">
    <property type="entry name" value="MFS_Transporters"/>
</dbReference>
<dbReference type="RefSeq" id="WP_390316929.1">
    <property type="nucleotide sequence ID" value="NZ_JBHSPB010000008.1"/>
</dbReference>
<feature type="domain" description="Major facilitator superfamily (MFS) profile" evidence="9">
    <location>
        <begin position="13"/>
        <end position="461"/>
    </location>
</feature>
<evidence type="ECO:0000259" key="9">
    <source>
        <dbReference type="PROSITE" id="PS50850"/>
    </source>
</evidence>
<dbReference type="PROSITE" id="PS50850">
    <property type="entry name" value="MFS"/>
    <property type="match status" value="1"/>
</dbReference>
<evidence type="ECO:0000256" key="7">
    <source>
        <dbReference type="SAM" id="MobiDB-lite"/>
    </source>
</evidence>
<protein>
    <submittedName>
        <fullName evidence="10">MFS transporter</fullName>
    </submittedName>
</protein>
<evidence type="ECO:0000256" key="3">
    <source>
        <dbReference type="ARBA" id="ARBA00022475"/>
    </source>
</evidence>
<feature type="transmembrane region" description="Helical" evidence="8">
    <location>
        <begin position="103"/>
        <end position="126"/>
    </location>
</feature>
<evidence type="ECO:0000313" key="10">
    <source>
        <dbReference type="EMBL" id="MFC5721623.1"/>
    </source>
</evidence>
<organism evidence="10 11">
    <name type="scientific">Streptomyces gamaensis</name>
    <dbReference type="NCBI Taxonomy" id="1763542"/>
    <lineage>
        <taxon>Bacteria</taxon>
        <taxon>Bacillati</taxon>
        <taxon>Actinomycetota</taxon>
        <taxon>Actinomycetes</taxon>
        <taxon>Kitasatosporales</taxon>
        <taxon>Streptomycetaceae</taxon>
        <taxon>Streptomyces</taxon>
    </lineage>
</organism>
<dbReference type="Pfam" id="PF07690">
    <property type="entry name" value="MFS_1"/>
    <property type="match status" value="1"/>
</dbReference>
<dbReference type="InterPro" id="IPR020846">
    <property type="entry name" value="MFS_dom"/>
</dbReference>
<reference evidence="11" key="1">
    <citation type="journal article" date="2019" name="Int. J. Syst. Evol. Microbiol.">
        <title>The Global Catalogue of Microorganisms (GCM) 10K type strain sequencing project: providing services to taxonomists for standard genome sequencing and annotation.</title>
        <authorList>
            <consortium name="The Broad Institute Genomics Platform"/>
            <consortium name="The Broad Institute Genome Sequencing Center for Infectious Disease"/>
            <person name="Wu L."/>
            <person name="Ma J."/>
        </authorList>
    </citation>
    <scope>NUCLEOTIDE SEQUENCE [LARGE SCALE GENOMIC DNA]</scope>
    <source>
        <strain evidence="11">CGMCC 4.7304</strain>
    </source>
</reference>
<dbReference type="Proteomes" id="UP001596083">
    <property type="component" value="Unassembled WGS sequence"/>
</dbReference>
<feature type="transmembrane region" description="Helical" evidence="8">
    <location>
        <begin position="77"/>
        <end position="97"/>
    </location>
</feature>
<keyword evidence="2" id="KW-0813">Transport</keyword>
<dbReference type="InterPro" id="IPR036259">
    <property type="entry name" value="MFS_trans_sf"/>
</dbReference>
<feature type="compositionally biased region" description="Low complexity" evidence="7">
    <location>
        <begin position="437"/>
        <end position="455"/>
    </location>
</feature>
<comment type="caution">
    <text evidence="10">The sequence shown here is derived from an EMBL/GenBank/DDBJ whole genome shotgun (WGS) entry which is preliminary data.</text>
</comment>
<comment type="subcellular location">
    <subcellularLocation>
        <location evidence="1">Cell membrane</location>
        <topology evidence="1">Multi-pass membrane protein</topology>
    </subcellularLocation>
</comment>
<feature type="transmembrane region" description="Helical" evidence="8">
    <location>
        <begin position="211"/>
        <end position="232"/>
    </location>
</feature>
<keyword evidence="11" id="KW-1185">Reference proteome</keyword>
<keyword evidence="3" id="KW-1003">Cell membrane</keyword>
<dbReference type="PANTHER" id="PTHR23517:SF2">
    <property type="entry name" value="MULTIDRUG RESISTANCE PROTEIN MDTH"/>
    <property type="match status" value="1"/>
</dbReference>
<evidence type="ECO:0000256" key="1">
    <source>
        <dbReference type="ARBA" id="ARBA00004651"/>
    </source>
</evidence>
<keyword evidence="4 8" id="KW-0812">Transmembrane</keyword>
<dbReference type="SUPFAM" id="SSF103473">
    <property type="entry name" value="MFS general substrate transporter"/>
    <property type="match status" value="1"/>
</dbReference>
<feature type="transmembrane region" description="Helical" evidence="8">
    <location>
        <begin position="277"/>
        <end position="299"/>
    </location>
</feature>
<accession>A0ABW0Z3L0</accession>
<dbReference type="PANTHER" id="PTHR23517">
    <property type="entry name" value="RESISTANCE PROTEIN MDTM, PUTATIVE-RELATED-RELATED"/>
    <property type="match status" value="1"/>
</dbReference>
<feature type="transmembrane region" description="Helical" evidence="8">
    <location>
        <begin position="138"/>
        <end position="160"/>
    </location>
</feature>
<feature type="transmembrane region" description="Helical" evidence="8">
    <location>
        <begin position="38"/>
        <end position="56"/>
    </location>
</feature>